<gene>
    <name evidence="3" type="ORF">GUITHDRAFT_144920</name>
</gene>
<dbReference type="AlphaFoldDB" id="L1IMJ1"/>
<keyword evidence="5" id="KW-1185">Reference proteome</keyword>
<dbReference type="KEGG" id="gtt:GUITHDRAFT_144920"/>
<evidence type="ECO:0000256" key="2">
    <source>
        <dbReference type="SAM" id="SignalP"/>
    </source>
</evidence>
<organism evidence="3">
    <name type="scientific">Guillardia theta (strain CCMP2712)</name>
    <name type="common">Cryptophyte</name>
    <dbReference type="NCBI Taxonomy" id="905079"/>
    <lineage>
        <taxon>Eukaryota</taxon>
        <taxon>Cryptophyceae</taxon>
        <taxon>Pyrenomonadales</taxon>
        <taxon>Geminigeraceae</taxon>
        <taxon>Guillardia</taxon>
    </lineage>
</organism>
<proteinExistence type="predicted"/>
<reference evidence="3 5" key="1">
    <citation type="journal article" date="2012" name="Nature">
        <title>Algal genomes reveal evolutionary mosaicism and the fate of nucleomorphs.</title>
        <authorList>
            <consortium name="DOE Joint Genome Institute"/>
            <person name="Curtis B.A."/>
            <person name="Tanifuji G."/>
            <person name="Burki F."/>
            <person name="Gruber A."/>
            <person name="Irimia M."/>
            <person name="Maruyama S."/>
            <person name="Arias M.C."/>
            <person name="Ball S.G."/>
            <person name="Gile G.H."/>
            <person name="Hirakawa Y."/>
            <person name="Hopkins J.F."/>
            <person name="Kuo A."/>
            <person name="Rensing S.A."/>
            <person name="Schmutz J."/>
            <person name="Symeonidi A."/>
            <person name="Elias M."/>
            <person name="Eveleigh R.J."/>
            <person name="Herman E.K."/>
            <person name="Klute M.J."/>
            <person name="Nakayama T."/>
            <person name="Obornik M."/>
            <person name="Reyes-Prieto A."/>
            <person name="Armbrust E.V."/>
            <person name="Aves S.J."/>
            <person name="Beiko R.G."/>
            <person name="Coutinho P."/>
            <person name="Dacks J.B."/>
            <person name="Durnford D.G."/>
            <person name="Fast N.M."/>
            <person name="Green B.R."/>
            <person name="Grisdale C.J."/>
            <person name="Hempel F."/>
            <person name="Henrissat B."/>
            <person name="Hoppner M.P."/>
            <person name="Ishida K."/>
            <person name="Kim E."/>
            <person name="Koreny L."/>
            <person name="Kroth P.G."/>
            <person name="Liu Y."/>
            <person name="Malik S.B."/>
            <person name="Maier U.G."/>
            <person name="McRose D."/>
            <person name="Mock T."/>
            <person name="Neilson J.A."/>
            <person name="Onodera N.T."/>
            <person name="Poole A.M."/>
            <person name="Pritham E.J."/>
            <person name="Richards T.A."/>
            <person name="Rocap G."/>
            <person name="Roy S.W."/>
            <person name="Sarai C."/>
            <person name="Schaack S."/>
            <person name="Shirato S."/>
            <person name="Slamovits C.H."/>
            <person name="Spencer D.F."/>
            <person name="Suzuki S."/>
            <person name="Worden A.Z."/>
            <person name="Zauner S."/>
            <person name="Barry K."/>
            <person name="Bell C."/>
            <person name="Bharti A.K."/>
            <person name="Crow J.A."/>
            <person name="Grimwood J."/>
            <person name="Kramer R."/>
            <person name="Lindquist E."/>
            <person name="Lucas S."/>
            <person name="Salamov A."/>
            <person name="McFadden G.I."/>
            <person name="Lane C.E."/>
            <person name="Keeling P.J."/>
            <person name="Gray M.W."/>
            <person name="Grigoriev I.V."/>
            <person name="Archibald J.M."/>
        </authorList>
    </citation>
    <scope>NUCLEOTIDE SEQUENCE</scope>
    <source>
        <strain evidence="3 5">CCMP2712</strain>
    </source>
</reference>
<feature type="region of interest" description="Disordered" evidence="1">
    <location>
        <begin position="188"/>
        <end position="213"/>
    </location>
</feature>
<keyword evidence="2" id="KW-0732">Signal</keyword>
<dbReference type="PaxDb" id="55529-EKX37481"/>
<feature type="signal peptide" evidence="2">
    <location>
        <begin position="1"/>
        <end position="22"/>
    </location>
</feature>
<evidence type="ECO:0000313" key="3">
    <source>
        <dbReference type="EMBL" id="EKX37481.1"/>
    </source>
</evidence>
<dbReference type="EMBL" id="JH993058">
    <property type="protein sequence ID" value="EKX37481.1"/>
    <property type="molecule type" value="Genomic_DNA"/>
</dbReference>
<name>L1IMJ1_GUITC</name>
<dbReference type="HOGENOM" id="CLU_1186936_0_0_1"/>
<reference evidence="5" key="2">
    <citation type="submission" date="2012-11" db="EMBL/GenBank/DDBJ databases">
        <authorList>
            <person name="Kuo A."/>
            <person name="Curtis B.A."/>
            <person name="Tanifuji G."/>
            <person name="Burki F."/>
            <person name="Gruber A."/>
            <person name="Irimia M."/>
            <person name="Maruyama S."/>
            <person name="Arias M.C."/>
            <person name="Ball S.G."/>
            <person name="Gile G.H."/>
            <person name="Hirakawa Y."/>
            <person name="Hopkins J.F."/>
            <person name="Rensing S.A."/>
            <person name="Schmutz J."/>
            <person name="Symeonidi A."/>
            <person name="Elias M."/>
            <person name="Eveleigh R.J."/>
            <person name="Herman E.K."/>
            <person name="Klute M.J."/>
            <person name="Nakayama T."/>
            <person name="Obornik M."/>
            <person name="Reyes-Prieto A."/>
            <person name="Armbrust E.V."/>
            <person name="Aves S.J."/>
            <person name="Beiko R.G."/>
            <person name="Coutinho P."/>
            <person name="Dacks J.B."/>
            <person name="Durnford D.G."/>
            <person name="Fast N.M."/>
            <person name="Green B.R."/>
            <person name="Grisdale C."/>
            <person name="Hempe F."/>
            <person name="Henrissat B."/>
            <person name="Hoppner M.P."/>
            <person name="Ishida K.-I."/>
            <person name="Kim E."/>
            <person name="Koreny L."/>
            <person name="Kroth P.G."/>
            <person name="Liu Y."/>
            <person name="Malik S.-B."/>
            <person name="Maier U.G."/>
            <person name="McRose D."/>
            <person name="Mock T."/>
            <person name="Neilson J.A."/>
            <person name="Onodera N.T."/>
            <person name="Poole A.M."/>
            <person name="Pritham E.J."/>
            <person name="Richards T.A."/>
            <person name="Rocap G."/>
            <person name="Roy S.W."/>
            <person name="Sarai C."/>
            <person name="Schaack S."/>
            <person name="Shirato S."/>
            <person name="Slamovits C.H."/>
            <person name="Spencer D.F."/>
            <person name="Suzuki S."/>
            <person name="Worden A.Z."/>
            <person name="Zauner S."/>
            <person name="Barry K."/>
            <person name="Bell C."/>
            <person name="Bharti A.K."/>
            <person name="Crow J.A."/>
            <person name="Grimwood J."/>
            <person name="Kramer R."/>
            <person name="Lindquist E."/>
            <person name="Lucas S."/>
            <person name="Salamov A."/>
            <person name="McFadden G.I."/>
            <person name="Lane C.E."/>
            <person name="Keeling P.J."/>
            <person name="Gray M.W."/>
            <person name="Grigoriev I.V."/>
            <person name="Archibald J.M."/>
        </authorList>
    </citation>
    <scope>NUCLEOTIDE SEQUENCE</scope>
    <source>
        <strain evidence="5">CCMP2712</strain>
    </source>
</reference>
<dbReference type="RefSeq" id="XP_005824461.1">
    <property type="nucleotide sequence ID" value="XM_005824404.1"/>
</dbReference>
<evidence type="ECO:0000256" key="1">
    <source>
        <dbReference type="SAM" id="MobiDB-lite"/>
    </source>
</evidence>
<evidence type="ECO:0000313" key="5">
    <source>
        <dbReference type="Proteomes" id="UP000011087"/>
    </source>
</evidence>
<dbReference type="Proteomes" id="UP000011087">
    <property type="component" value="Unassembled WGS sequence"/>
</dbReference>
<feature type="chain" id="PRO_5008770195" evidence="2">
    <location>
        <begin position="23"/>
        <end position="234"/>
    </location>
</feature>
<evidence type="ECO:0000313" key="4">
    <source>
        <dbReference type="EnsemblProtists" id="EKX37481"/>
    </source>
</evidence>
<dbReference type="GeneID" id="17294300"/>
<protein>
    <submittedName>
        <fullName evidence="3 4">Uncharacterized protein</fullName>
    </submittedName>
</protein>
<dbReference type="EnsemblProtists" id="EKX37481">
    <property type="protein sequence ID" value="EKX37481"/>
    <property type="gene ID" value="GUITHDRAFT_144920"/>
</dbReference>
<accession>L1IMJ1</accession>
<reference evidence="4" key="3">
    <citation type="submission" date="2015-06" db="UniProtKB">
        <authorList>
            <consortium name="EnsemblProtists"/>
        </authorList>
    </citation>
    <scope>IDENTIFICATION</scope>
</reference>
<sequence length="234" mass="25050">MLPAAGCLAVLVLLFFHGGCAADSLDDLMLRHRIAVQGPFVLTDGNLVEVEGGRMKILLAEGAADVELKFVLLSEDVALEEVEGEDEQGGSGLVEIMLGERRLAALKVVKVKRKEAGPVRLTVDAQGEGRGTFYRVLRSRIGAAGDNGGEKGREEKVTVRLVQGPRSVELTSVLLLLEQRQEEQSICPAGEDEEGEQEVEVHAQGGETGRDRTPAACSALCGDFSTLIREQEAS</sequence>